<dbReference type="EMBL" id="JADKIO010000001">
    <property type="protein sequence ID" value="MBK9794902.1"/>
    <property type="molecule type" value="Genomic_DNA"/>
</dbReference>
<feature type="transmembrane region" description="Helical" evidence="1">
    <location>
        <begin position="45"/>
        <end position="66"/>
    </location>
</feature>
<feature type="transmembrane region" description="Helical" evidence="1">
    <location>
        <begin position="183"/>
        <end position="201"/>
    </location>
</feature>
<evidence type="ECO:0000313" key="3">
    <source>
        <dbReference type="Proteomes" id="UP000886657"/>
    </source>
</evidence>
<accession>A0A9D7SCA8</accession>
<keyword evidence="1" id="KW-0812">Transmembrane</keyword>
<reference evidence="2" key="1">
    <citation type="submission" date="2020-10" db="EMBL/GenBank/DDBJ databases">
        <title>Connecting structure to function with the recovery of over 1000 high-quality activated sludge metagenome-assembled genomes encoding full-length rRNA genes using long-read sequencing.</title>
        <authorList>
            <person name="Singleton C.M."/>
            <person name="Petriglieri F."/>
            <person name="Kristensen J.M."/>
            <person name="Kirkegaard R.H."/>
            <person name="Michaelsen T.Y."/>
            <person name="Andersen M.H."/>
            <person name="Karst S.M."/>
            <person name="Dueholm M.S."/>
            <person name="Nielsen P.H."/>
            <person name="Albertsen M."/>
        </authorList>
    </citation>
    <scope>NUCLEOTIDE SEQUENCE</scope>
    <source>
        <strain evidence="2">Skiv_18-Q3-R9-52_MAXAC.067</strain>
    </source>
</reference>
<keyword evidence="1" id="KW-0472">Membrane</keyword>
<gene>
    <name evidence="2" type="ORF">IPP58_00100</name>
</gene>
<feature type="transmembrane region" description="Helical" evidence="1">
    <location>
        <begin position="207"/>
        <end position="225"/>
    </location>
</feature>
<name>A0A9D7SCA8_9BACT</name>
<proteinExistence type="predicted"/>
<feature type="transmembrane region" description="Helical" evidence="1">
    <location>
        <begin position="15"/>
        <end position="33"/>
    </location>
</feature>
<comment type="caution">
    <text evidence="2">The sequence shown here is derived from an EMBL/GenBank/DDBJ whole genome shotgun (WGS) entry which is preliminary data.</text>
</comment>
<evidence type="ECO:0000313" key="2">
    <source>
        <dbReference type="EMBL" id="MBK9794902.1"/>
    </source>
</evidence>
<organism evidence="2 3">
    <name type="scientific">Candidatus Geothrix skivensis</name>
    <dbReference type="NCBI Taxonomy" id="2954439"/>
    <lineage>
        <taxon>Bacteria</taxon>
        <taxon>Pseudomonadati</taxon>
        <taxon>Acidobacteriota</taxon>
        <taxon>Holophagae</taxon>
        <taxon>Holophagales</taxon>
        <taxon>Holophagaceae</taxon>
        <taxon>Geothrix</taxon>
    </lineage>
</organism>
<dbReference type="AlphaFoldDB" id="A0A9D7SCA8"/>
<evidence type="ECO:0000256" key="1">
    <source>
        <dbReference type="SAM" id="Phobius"/>
    </source>
</evidence>
<keyword evidence="1" id="KW-1133">Transmembrane helix</keyword>
<dbReference type="Proteomes" id="UP000886657">
    <property type="component" value="Unassembled WGS sequence"/>
</dbReference>
<protein>
    <submittedName>
        <fullName evidence="2">Uncharacterized protein</fullName>
    </submittedName>
</protein>
<sequence length="281" mass="31682">MLNQLAKRIPKAHRIFYRVLPFIALLVLAKLVLHRFGLELLSINAIFSGLIGANVFLMGFLLSGVLSDYRESERLPGDMAAGLATLADEMQSLHQRTCAPVALAALEHVHTLGNTIHQWLHKRERSRGVMTLISGLNEHFLAIEPLTQANFIARLKQEQSAIRRIIIRIHTIRETEFISSGYFIARTTTFFLLLGLVAARIEPFYESLFFLVVVSYLLLFLLFLIGDLDNPFGYYEQESSEDVSLKPLEDALTDLQDRLVKERQRVALSPGASDPAARDAH</sequence>